<dbReference type="PROSITE" id="PS00924">
    <property type="entry name" value="ASP_GLU_RACEMASE_2"/>
    <property type="match status" value="1"/>
</dbReference>
<comment type="catalytic activity">
    <reaction evidence="1 8">
        <text>L-glutamate = D-glutamate</text>
        <dbReference type="Rhea" id="RHEA:12813"/>
        <dbReference type="ChEBI" id="CHEBI:29985"/>
        <dbReference type="ChEBI" id="CHEBI:29986"/>
        <dbReference type="EC" id="5.1.1.3"/>
    </reaction>
</comment>
<keyword evidence="5 8" id="KW-0413">Isomerase</keyword>
<feature type="binding site" evidence="8">
    <location>
        <begin position="42"/>
        <end position="43"/>
    </location>
    <ligand>
        <name>substrate</name>
    </ligand>
</feature>
<dbReference type="GO" id="GO:0071555">
    <property type="term" value="P:cell wall organization"/>
    <property type="evidence" value="ECO:0007669"/>
    <property type="project" value="UniProtKB-KW"/>
</dbReference>
<comment type="pathway">
    <text evidence="8">Cell wall biogenesis; peptidoglycan biosynthesis.</text>
</comment>
<proteinExistence type="inferred from homology"/>
<keyword evidence="4 8" id="KW-0573">Peptidoglycan synthesis</keyword>
<comment type="similarity">
    <text evidence="8">Belongs to the aspartate/glutamate racemases family.</text>
</comment>
<dbReference type="InterPro" id="IPR001920">
    <property type="entry name" value="Asp/Glu_race"/>
</dbReference>
<evidence type="ECO:0000256" key="5">
    <source>
        <dbReference type="ARBA" id="ARBA00023235"/>
    </source>
</evidence>
<evidence type="ECO:0000256" key="2">
    <source>
        <dbReference type="ARBA" id="ARBA00013090"/>
    </source>
</evidence>
<dbReference type="Gene3D" id="3.40.50.1860">
    <property type="match status" value="2"/>
</dbReference>
<evidence type="ECO:0000256" key="8">
    <source>
        <dbReference type="HAMAP-Rule" id="MF_00258"/>
    </source>
</evidence>
<gene>
    <name evidence="8" type="primary">murI</name>
    <name evidence="9" type="ORF">HNQ45_000182</name>
</gene>
<keyword evidence="3 8" id="KW-0133">Cell shape</keyword>
<evidence type="ECO:0000256" key="6">
    <source>
        <dbReference type="ARBA" id="ARBA00023316"/>
    </source>
</evidence>
<comment type="function">
    <text evidence="8">Provides the (R)-glutamate required for cell wall biosynthesis.</text>
</comment>
<dbReference type="InterPro" id="IPR015942">
    <property type="entry name" value="Asp/Glu/hydantoin_racemase"/>
</dbReference>
<evidence type="ECO:0000256" key="3">
    <source>
        <dbReference type="ARBA" id="ARBA00022960"/>
    </source>
</evidence>
<evidence type="ECO:0000313" key="10">
    <source>
        <dbReference type="Proteomes" id="UP000579136"/>
    </source>
</evidence>
<protein>
    <recommendedName>
        <fullName evidence="7 8">Glutamate racemase</fullName>
        <ecNumber evidence="2 8">5.1.1.3</ecNumber>
    </recommendedName>
</protein>
<dbReference type="Proteomes" id="UP000579136">
    <property type="component" value="Unassembled WGS sequence"/>
</dbReference>
<feature type="active site" description="Proton donor/acceptor" evidence="8">
    <location>
        <position position="185"/>
    </location>
</feature>
<evidence type="ECO:0000256" key="7">
    <source>
        <dbReference type="ARBA" id="ARBA00070053"/>
    </source>
</evidence>
<dbReference type="AlphaFoldDB" id="A0A9Q2CWX2"/>
<dbReference type="PANTHER" id="PTHR21198:SF2">
    <property type="entry name" value="GLUTAMATE RACEMASE"/>
    <property type="match status" value="1"/>
</dbReference>
<dbReference type="EC" id="5.1.1.3" evidence="2 8"/>
<keyword evidence="10" id="KW-1185">Reference proteome</keyword>
<dbReference type="InterPro" id="IPR033134">
    <property type="entry name" value="Asp/Glu_racemase_AS_2"/>
</dbReference>
<dbReference type="InterPro" id="IPR018187">
    <property type="entry name" value="Asp/Glu_racemase_AS_1"/>
</dbReference>
<accession>A0A9Q2CWX2</accession>
<comment type="caution">
    <text evidence="9">The sequence shown here is derived from an EMBL/GenBank/DDBJ whole genome shotgun (WGS) entry which is preliminary data.</text>
</comment>
<dbReference type="GO" id="GO:0009252">
    <property type="term" value="P:peptidoglycan biosynthetic process"/>
    <property type="evidence" value="ECO:0007669"/>
    <property type="project" value="UniProtKB-UniRule"/>
</dbReference>
<feature type="binding site" evidence="8">
    <location>
        <begin position="10"/>
        <end position="11"/>
    </location>
    <ligand>
        <name>substrate</name>
    </ligand>
</feature>
<feature type="binding site" evidence="8">
    <location>
        <begin position="74"/>
        <end position="75"/>
    </location>
    <ligand>
        <name>substrate</name>
    </ligand>
</feature>
<dbReference type="SUPFAM" id="SSF53681">
    <property type="entry name" value="Aspartate/glutamate racemase"/>
    <property type="match status" value="2"/>
</dbReference>
<dbReference type="NCBIfam" id="TIGR00067">
    <property type="entry name" value="glut_race"/>
    <property type="match status" value="1"/>
</dbReference>
<dbReference type="PROSITE" id="PS00923">
    <property type="entry name" value="ASP_GLU_RACEMASE_1"/>
    <property type="match status" value="1"/>
</dbReference>
<feature type="active site" description="Proton donor/acceptor" evidence="8">
    <location>
        <position position="73"/>
    </location>
</feature>
<dbReference type="GO" id="GO:0042802">
    <property type="term" value="F:identical protein binding"/>
    <property type="evidence" value="ECO:0007669"/>
    <property type="project" value="UniProtKB-ARBA"/>
</dbReference>
<name>A0A9Q2CWX2_9STAP</name>
<dbReference type="NCBIfam" id="NF002035">
    <property type="entry name" value="PRK00865.1-3"/>
    <property type="match status" value="1"/>
</dbReference>
<evidence type="ECO:0000256" key="4">
    <source>
        <dbReference type="ARBA" id="ARBA00022984"/>
    </source>
</evidence>
<dbReference type="RefSeq" id="WP_183672755.1">
    <property type="nucleotide sequence ID" value="NZ_CBCRYX010000003.1"/>
</dbReference>
<dbReference type="Pfam" id="PF01177">
    <property type="entry name" value="Asp_Glu_race"/>
    <property type="match status" value="1"/>
</dbReference>
<sequence length="266" mass="30286">MNNKAIGVMDSGVGGLTVVKELIRQLPKEKIIYFGDSVRCPYGERSTEEVIHFTEEIFQFLSRKDIKVFIIACNTATAAAISKIREMTDIPVIGVIMPGSRRALQISNNNDIVVLSTRGTKNSHKYKSTIQKINDHANVLEIACPKFVPLIESGDYKNKKNRDKVIDETLSNLKRTSADTVILGCTHYPLISNYINEYFNNEKNIVDSGFETARDVSTLLEFKKLLSNRKSEVIHDIYVHGDYKQFEQILNEWMPNFKYTIQSVEL</sequence>
<evidence type="ECO:0000256" key="1">
    <source>
        <dbReference type="ARBA" id="ARBA00001602"/>
    </source>
</evidence>
<dbReference type="EMBL" id="JACHHF010000001">
    <property type="protein sequence ID" value="MBB5175324.1"/>
    <property type="molecule type" value="Genomic_DNA"/>
</dbReference>
<dbReference type="PANTHER" id="PTHR21198">
    <property type="entry name" value="GLUTAMATE RACEMASE"/>
    <property type="match status" value="1"/>
</dbReference>
<dbReference type="HAMAP" id="MF_00258">
    <property type="entry name" value="Glu_racemase"/>
    <property type="match status" value="1"/>
</dbReference>
<dbReference type="GO" id="GO:0008881">
    <property type="term" value="F:glutamate racemase activity"/>
    <property type="evidence" value="ECO:0007669"/>
    <property type="project" value="UniProtKB-UniRule"/>
</dbReference>
<organism evidence="9 10">
    <name type="scientific">Nosocomiicoccus ampullae</name>
    <dbReference type="NCBI Taxonomy" id="489910"/>
    <lineage>
        <taxon>Bacteria</taxon>
        <taxon>Bacillati</taxon>
        <taxon>Bacillota</taxon>
        <taxon>Bacilli</taxon>
        <taxon>Bacillales</taxon>
        <taxon>Staphylococcaceae</taxon>
        <taxon>Nosocomiicoccus</taxon>
    </lineage>
</organism>
<dbReference type="FunFam" id="3.40.50.1860:FF:000002">
    <property type="entry name" value="Glutamate racemase"/>
    <property type="match status" value="1"/>
</dbReference>
<feature type="binding site" evidence="8">
    <location>
        <begin position="186"/>
        <end position="187"/>
    </location>
    <ligand>
        <name>substrate</name>
    </ligand>
</feature>
<dbReference type="InterPro" id="IPR004391">
    <property type="entry name" value="Glu_race"/>
</dbReference>
<evidence type="ECO:0000313" key="9">
    <source>
        <dbReference type="EMBL" id="MBB5175324.1"/>
    </source>
</evidence>
<dbReference type="GO" id="GO:0008360">
    <property type="term" value="P:regulation of cell shape"/>
    <property type="evidence" value="ECO:0007669"/>
    <property type="project" value="UniProtKB-KW"/>
</dbReference>
<reference evidence="9 10" key="1">
    <citation type="submission" date="2020-08" db="EMBL/GenBank/DDBJ databases">
        <title>Genomic Encyclopedia of Type Strains, Phase IV (KMG-IV): sequencing the most valuable type-strain genomes for metagenomic binning, comparative biology and taxonomic classification.</title>
        <authorList>
            <person name="Goeker M."/>
        </authorList>
    </citation>
    <scope>NUCLEOTIDE SEQUENCE [LARGE SCALE GENOMIC DNA]</scope>
    <source>
        <strain evidence="9 10">DSM 19163</strain>
    </source>
</reference>
<keyword evidence="6 8" id="KW-0961">Cell wall biogenesis/degradation</keyword>